<feature type="compositionally biased region" description="Polar residues" evidence="2">
    <location>
        <begin position="1"/>
        <end position="16"/>
    </location>
</feature>
<organism evidence="4 5">
    <name type="scientific">Aspergillus cavernicola</name>
    <dbReference type="NCBI Taxonomy" id="176166"/>
    <lineage>
        <taxon>Eukaryota</taxon>
        <taxon>Fungi</taxon>
        <taxon>Dikarya</taxon>
        <taxon>Ascomycota</taxon>
        <taxon>Pezizomycotina</taxon>
        <taxon>Eurotiomycetes</taxon>
        <taxon>Eurotiomycetidae</taxon>
        <taxon>Eurotiales</taxon>
        <taxon>Aspergillaceae</taxon>
        <taxon>Aspergillus</taxon>
        <taxon>Aspergillus subgen. Nidulantes</taxon>
    </lineage>
</organism>
<name>A0ABR4HD49_9EURO</name>
<comment type="caution">
    <text evidence="4">The sequence shown here is derived from an EMBL/GenBank/DDBJ whole genome shotgun (WGS) entry which is preliminary data.</text>
</comment>
<evidence type="ECO:0000256" key="1">
    <source>
        <dbReference type="PROSITE-ProRule" id="PRU00042"/>
    </source>
</evidence>
<reference evidence="4 5" key="1">
    <citation type="submission" date="2024-07" db="EMBL/GenBank/DDBJ databases">
        <title>Section-level genome sequencing and comparative genomics of Aspergillus sections Usti and Cavernicolus.</title>
        <authorList>
            <consortium name="Lawrence Berkeley National Laboratory"/>
            <person name="Nybo J.L."/>
            <person name="Vesth T.C."/>
            <person name="Theobald S."/>
            <person name="Frisvad J.C."/>
            <person name="Larsen T.O."/>
            <person name="Kjaerboelling I."/>
            <person name="Rothschild-Mancinelli K."/>
            <person name="Lyhne E.K."/>
            <person name="Kogle M.E."/>
            <person name="Barry K."/>
            <person name="Clum A."/>
            <person name="Na H."/>
            <person name="Ledsgaard L."/>
            <person name="Lin J."/>
            <person name="Lipzen A."/>
            <person name="Kuo A."/>
            <person name="Riley R."/>
            <person name="Mondo S."/>
            <person name="LaButti K."/>
            <person name="Haridas S."/>
            <person name="Pangalinan J."/>
            <person name="Salamov A.A."/>
            <person name="Simmons B.A."/>
            <person name="Magnuson J.K."/>
            <person name="Chen J."/>
            <person name="Drula E."/>
            <person name="Henrissat B."/>
            <person name="Wiebenga A."/>
            <person name="Lubbers R.J."/>
            <person name="Gomes A.C."/>
            <person name="Makela M.R."/>
            <person name="Stajich J."/>
            <person name="Grigoriev I.V."/>
            <person name="Mortensen U.H."/>
            <person name="De vries R.P."/>
            <person name="Baker S.E."/>
            <person name="Andersen M.R."/>
        </authorList>
    </citation>
    <scope>NUCLEOTIDE SEQUENCE [LARGE SCALE GENOMIC DNA]</scope>
    <source>
        <strain evidence="4 5">CBS 600.67</strain>
    </source>
</reference>
<dbReference type="PROSITE" id="PS00028">
    <property type="entry name" value="ZINC_FINGER_C2H2_1"/>
    <property type="match status" value="1"/>
</dbReference>
<keyword evidence="1" id="KW-0862">Zinc</keyword>
<accession>A0ABR4HD49</accession>
<dbReference type="PROSITE" id="PS50157">
    <property type="entry name" value="ZINC_FINGER_C2H2_2"/>
    <property type="match status" value="1"/>
</dbReference>
<dbReference type="Gene3D" id="3.30.160.60">
    <property type="entry name" value="Classic Zinc Finger"/>
    <property type="match status" value="2"/>
</dbReference>
<feature type="domain" description="C2H2-type" evidence="3">
    <location>
        <begin position="186"/>
        <end position="214"/>
    </location>
</feature>
<evidence type="ECO:0000259" key="3">
    <source>
        <dbReference type="PROSITE" id="PS50157"/>
    </source>
</evidence>
<keyword evidence="1" id="KW-0479">Metal-binding</keyword>
<proteinExistence type="predicted"/>
<sequence length="214" mass="24088">MEWPISSSQPTDNSNPIHPFSFNRFSSSAEAQRMVSFPNNDPDAYESTSVEILTSTNDIVQDRRMPVRSRGYINLSTINTMPCIQQSAVSANNPRRGIPLEAATYYPPSTPFAPALQESINFSIMERDVGHPQNISSNTGDRHASDFHIAPSFQCKWEGCTSISHFARAIDLIRHIKTIHISPKAYPCLVKNCGKAFGRRDHLQEHTRRRHHVG</sequence>
<dbReference type="InterPro" id="IPR013087">
    <property type="entry name" value="Znf_C2H2_type"/>
</dbReference>
<dbReference type="EMBL" id="JBFXLS010000145">
    <property type="protein sequence ID" value="KAL2813341.1"/>
    <property type="molecule type" value="Genomic_DNA"/>
</dbReference>
<dbReference type="Proteomes" id="UP001610335">
    <property type="component" value="Unassembled WGS sequence"/>
</dbReference>
<evidence type="ECO:0000313" key="5">
    <source>
        <dbReference type="Proteomes" id="UP001610335"/>
    </source>
</evidence>
<dbReference type="InterPro" id="IPR036236">
    <property type="entry name" value="Znf_C2H2_sf"/>
</dbReference>
<gene>
    <name evidence="4" type="ORF">BDW59DRAFT_167524</name>
</gene>
<feature type="region of interest" description="Disordered" evidence="2">
    <location>
        <begin position="1"/>
        <end position="21"/>
    </location>
</feature>
<dbReference type="SUPFAM" id="SSF57667">
    <property type="entry name" value="beta-beta-alpha zinc fingers"/>
    <property type="match status" value="1"/>
</dbReference>
<dbReference type="SMART" id="SM00355">
    <property type="entry name" value="ZnF_C2H2"/>
    <property type="match status" value="2"/>
</dbReference>
<keyword evidence="1" id="KW-0863">Zinc-finger</keyword>
<evidence type="ECO:0000256" key="2">
    <source>
        <dbReference type="SAM" id="MobiDB-lite"/>
    </source>
</evidence>
<keyword evidence="5" id="KW-1185">Reference proteome</keyword>
<evidence type="ECO:0000313" key="4">
    <source>
        <dbReference type="EMBL" id="KAL2813341.1"/>
    </source>
</evidence>
<protein>
    <recommendedName>
        <fullName evidence="3">C2H2-type domain-containing protein</fullName>
    </recommendedName>
</protein>